<keyword evidence="2" id="KW-1185">Reference proteome</keyword>
<dbReference type="Proteomes" id="UP000007486">
    <property type="component" value="Chromosome"/>
</dbReference>
<dbReference type="InterPro" id="IPR027840">
    <property type="entry name" value="DUF4493"/>
</dbReference>
<dbReference type="KEGG" id="bsa:Bacsa_1780"/>
<gene>
    <name evidence="1" type="ordered locus">Bacsa_1780</name>
</gene>
<dbReference type="RefSeq" id="WP_013617770.1">
    <property type="nucleotide sequence ID" value="NC_015164.1"/>
</dbReference>
<reference evidence="1 2" key="1">
    <citation type="journal article" date="2011" name="Stand. Genomic Sci.">
        <title>Complete genome sequence of Bacteroides salanitronis type strain (BL78).</title>
        <authorList>
            <person name="Gronow S."/>
            <person name="Held B."/>
            <person name="Lucas S."/>
            <person name="Lapidus A."/>
            <person name="Del Rio T.G."/>
            <person name="Nolan M."/>
            <person name="Tice H."/>
            <person name="Deshpande S."/>
            <person name="Cheng J.F."/>
            <person name="Pitluck S."/>
            <person name="Liolios K."/>
            <person name="Pagani I."/>
            <person name="Ivanova N."/>
            <person name="Mavromatis K."/>
            <person name="Pati A."/>
            <person name="Tapia R."/>
            <person name="Han C."/>
            <person name="Goodwin L."/>
            <person name="Chen A."/>
            <person name="Palaniappan K."/>
            <person name="Land M."/>
            <person name="Hauser L."/>
            <person name="Chang Y.J."/>
            <person name="Jeffries C.D."/>
            <person name="Brambilla E.M."/>
            <person name="Rohde M."/>
            <person name="Goker M."/>
            <person name="Detter J.C."/>
            <person name="Woyke T."/>
            <person name="Bristow J."/>
            <person name="Markowitz V."/>
            <person name="Hugenholtz P."/>
            <person name="Kyrpides N.C."/>
            <person name="Klenk H.P."/>
            <person name="Eisen J.A."/>
        </authorList>
    </citation>
    <scope>NUCLEOTIDE SEQUENCE [LARGE SCALE GENOMIC DNA]</scope>
    <source>
        <strain evidence="1 2">DSM 18170</strain>
    </source>
</reference>
<dbReference type="Pfam" id="PF14900">
    <property type="entry name" value="DUF4493"/>
    <property type="match status" value="1"/>
</dbReference>
<protein>
    <recommendedName>
        <fullName evidence="3">DUF4493 domain-containing protein</fullName>
    </recommendedName>
</protein>
<dbReference type="EMBL" id="CP002530">
    <property type="protein sequence ID" value="ADY36339.1"/>
    <property type="molecule type" value="Genomic_DNA"/>
</dbReference>
<dbReference type="STRING" id="667015.Bacsa_1780"/>
<dbReference type="InterPro" id="IPR038653">
    <property type="entry name" value="Put_CMD_sf"/>
</dbReference>
<evidence type="ECO:0008006" key="3">
    <source>
        <dbReference type="Google" id="ProtNLM"/>
    </source>
</evidence>
<sequence length="712" mass="79362">MKLIQHVWMACIGLCLFSCTQTDELETAQGKTGFIVSLTDGTKLDVSRATPGDIVDSEGIEGADFNLRIVNVETKEEIYNKKVGTGVIDAYSGVYDLTATYGENPVLALDAPYFKGETTGVEVFNDQTTPVTIACKVANALVSVTYDNSKASFEDVYSNYYVEVKVGSATPVQIDKTGEKSAYMQAGSAFEVIFHGTIDGTDKAVTLGSEFEVPATLNAGDHLKLTLSPKLDRFDIPLSIVDVDVVEASLTEEIPMEWLPKPKVEAEGFTDNELSFVETEQKDAKLKLTLSSALQDIKFKFNFEDEQFASLGEEKEYLWSDEENRKVISEQLGIAVSDNSIDLNGLLAKLQTNAGATTTNIIEVDVKANDRWSSENKTANLTYKLTCNKPEFTVDAYPGNIWTKEFTVSTLREEQVTSGDFTTLSRDMTYQYSIDGQTNWMTLNDGMRQDRLLPGTTYYIRGLYRGEVPGEVTEVMTYPETPLVNGNLNIYTPTESNANYGTRYYWDNWATLNELTCDNAVGMQCWYNSRSGTQPIIGPDNSTAAWIATIGWGYGSSNWATIFGDRGTIKYITPGELFLGSLTDVDHDDDVASRNYGISFYSRPTSVSFKYKYEPYDGDHTDIFVQVLCDDIVLGEKSFQQSSTISSWTEVTDELEIDYNKYQENMDLIPNKLILVFKSGVKESVERNKQINDVLRVGSQLYIDDVELVYAK</sequence>
<dbReference type="Gene3D" id="2.60.120.890">
    <property type="entry name" value="BT2081, beta-jelly-roll domain"/>
    <property type="match status" value="1"/>
</dbReference>
<dbReference type="AlphaFoldDB" id="F0R1B1"/>
<dbReference type="HOGENOM" id="CLU_017306_0_0_10"/>
<dbReference type="eggNOG" id="ENOG5033Q5F">
    <property type="taxonomic scope" value="Bacteria"/>
</dbReference>
<evidence type="ECO:0000313" key="2">
    <source>
        <dbReference type="Proteomes" id="UP000007486"/>
    </source>
</evidence>
<organism evidence="1 2">
    <name type="scientific">Phocaeicola salanitronis (strain DSM 18170 / JCM 13657 / CCUG 60908 / BL78)</name>
    <name type="common">Bacteroides salanitronis</name>
    <dbReference type="NCBI Taxonomy" id="667015"/>
    <lineage>
        <taxon>Bacteria</taxon>
        <taxon>Pseudomonadati</taxon>
        <taxon>Bacteroidota</taxon>
        <taxon>Bacteroidia</taxon>
        <taxon>Bacteroidales</taxon>
        <taxon>Bacteroidaceae</taxon>
        <taxon>Phocaeicola</taxon>
    </lineage>
</organism>
<name>F0R1B1_PHOSB</name>
<evidence type="ECO:0000313" key="1">
    <source>
        <dbReference type="EMBL" id="ADY36339.1"/>
    </source>
</evidence>
<proteinExistence type="predicted"/>
<accession>F0R1B1</accession>